<dbReference type="SUPFAM" id="SSF53098">
    <property type="entry name" value="Ribonuclease H-like"/>
    <property type="match status" value="1"/>
</dbReference>
<feature type="region of interest" description="Disordered" evidence="1">
    <location>
        <begin position="690"/>
        <end position="711"/>
    </location>
</feature>
<evidence type="ECO:0000256" key="1">
    <source>
        <dbReference type="SAM" id="MobiDB-lite"/>
    </source>
</evidence>
<dbReference type="EMBL" id="JAACJN010000250">
    <property type="protein sequence ID" value="KAF5355412.1"/>
    <property type="molecule type" value="Genomic_DNA"/>
</dbReference>
<feature type="compositionally biased region" description="Acidic residues" evidence="1">
    <location>
        <begin position="115"/>
        <end position="126"/>
    </location>
</feature>
<comment type="caution">
    <text evidence="2">The sequence shown here is derived from an EMBL/GenBank/DDBJ whole genome shotgun (WGS) entry which is preliminary data.</text>
</comment>
<feature type="compositionally biased region" description="Acidic residues" evidence="1">
    <location>
        <begin position="830"/>
        <end position="851"/>
    </location>
</feature>
<protein>
    <submittedName>
        <fullName evidence="2">Uncharacterized protein</fullName>
    </submittedName>
</protein>
<feature type="region of interest" description="Disordered" evidence="1">
    <location>
        <begin position="99"/>
        <end position="136"/>
    </location>
</feature>
<accession>A0A8H5D844</accession>
<proteinExistence type="predicted"/>
<dbReference type="Proteomes" id="UP000518752">
    <property type="component" value="Unassembled WGS sequence"/>
</dbReference>
<dbReference type="InterPro" id="IPR012337">
    <property type="entry name" value="RNaseH-like_sf"/>
</dbReference>
<dbReference type="AlphaFoldDB" id="A0A8H5D844"/>
<dbReference type="OrthoDB" id="2423954at2759"/>
<name>A0A8H5D844_9AGAR</name>
<sequence length="851" mass="96079">MGKSKGEMWQYFWQGAKANSSQYRAICLGCIRHHLGKVDLNDSETVTFKDEDAFKNACIAAGSVLGEKNAMIAHILGGEKLCRYASNAAAVTAKGLRKKIQDTKKRGKRERDDDSGNDEEPGDDSEPALLKRRKAVDRVEKRQTKLKVFKGISIPFSDEEEKTIHAQFTRATISANLPFQWVEDPEIIKLFLMFRSCAGSMIPSRKMLAGRLLKEEEGQVEEELKATLKDQNVTLTCDAVKDISKDSLMGVAVSAKFKPYLVDLYNATAERKDGDAVDEALGEMIDKTETNYKCTVVAVGTDNDGGMRSGRGKLGTKRPWVMTFPCGGHQGHLTGGNYFKVSPEAEEISAKATDLIGWLNNHGRVRCTFNNVQIERTGQVKSHLVANTTRWTTHLVAFLRLDDLKQSLRMAAITQREAIISAQVGAEKNFAASMALRTAAEEQLDVIEDNSFWRNLSVVIDDLEPIGYATNICQSDKARPDVVLLAFAGMFLHFRNLPPERSSVSKGMMKRLERRWAGFDQALMVTALILNPYERLDRFGPDAGANIMNVRATVVDLYSRVKSRPPPLELDPEQLEEWENKQMQQSREFSTAFLQYCSSTGPFKNWDELKSDFEKIHKEDPSIFWESMKADRALVELAEFALIVLGIVMNTAGNERHFSKIKIRKDRLRNRLQLQKLERSIKIAENLRAHQKHDGLRDERQARKNHADDRIGQLLQVPRYADISQDNDQTTNQPALVTNRRKWRAEVEQWKRDAEKYDEEFGSDPNADLPLPETQGTSRQWLPRSLALLFGGAEPVTVVEESADNGRQPRRARRSVFTEEQLLMELLAQEQEDEIADDGALEGSGDEYSEN</sequence>
<evidence type="ECO:0000313" key="3">
    <source>
        <dbReference type="Proteomes" id="UP000518752"/>
    </source>
</evidence>
<organism evidence="2 3">
    <name type="scientific">Collybiopsis confluens</name>
    <dbReference type="NCBI Taxonomy" id="2823264"/>
    <lineage>
        <taxon>Eukaryota</taxon>
        <taxon>Fungi</taxon>
        <taxon>Dikarya</taxon>
        <taxon>Basidiomycota</taxon>
        <taxon>Agaricomycotina</taxon>
        <taxon>Agaricomycetes</taxon>
        <taxon>Agaricomycetidae</taxon>
        <taxon>Agaricales</taxon>
        <taxon>Marasmiineae</taxon>
        <taxon>Omphalotaceae</taxon>
        <taxon>Collybiopsis</taxon>
    </lineage>
</organism>
<feature type="region of interest" description="Disordered" evidence="1">
    <location>
        <begin position="829"/>
        <end position="851"/>
    </location>
</feature>
<evidence type="ECO:0000313" key="2">
    <source>
        <dbReference type="EMBL" id="KAF5355412.1"/>
    </source>
</evidence>
<reference evidence="2 3" key="1">
    <citation type="journal article" date="2020" name="ISME J.">
        <title>Uncovering the hidden diversity of litter-decomposition mechanisms in mushroom-forming fungi.</title>
        <authorList>
            <person name="Floudas D."/>
            <person name="Bentzer J."/>
            <person name="Ahren D."/>
            <person name="Johansson T."/>
            <person name="Persson P."/>
            <person name="Tunlid A."/>
        </authorList>
    </citation>
    <scope>NUCLEOTIDE SEQUENCE [LARGE SCALE GENOMIC DNA]</scope>
    <source>
        <strain evidence="2 3">CBS 406.79</strain>
    </source>
</reference>
<keyword evidence="3" id="KW-1185">Reference proteome</keyword>
<gene>
    <name evidence="2" type="ORF">D9757_013151</name>
</gene>
<feature type="compositionally biased region" description="Basic and acidic residues" evidence="1">
    <location>
        <begin position="99"/>
        <end position="114"/>
    </location>
</feature>